<sequence>MKRGSGTSPALTNNSPATVPTLP</sequence>
<keyword evidence="3" id="KW-1185">Reference proteome</keyword>
<feature type="region of interest" description="Disordered" evidence="1">
    <location>
        <begin position="1"/>
        <end position="23"/>
    </location>
</feature>
<protein>
    <submittedName>
        <fullName evidence="2">Uncharacterized protein</fullName>
    </submittedName>
</protein>
<dbReference type="Proteomes" id="UP000265520">
    <property type="component" value="Unassembled WGS sequence"/>
</dbReference>
<evidence type="ECO:0000313" key="3">
    <source>
        <dbReference type="Proteomes" id="UP000265520"/>
    </source>
</evidence>
<organism evidence="2 3">
    <name type="scientific">Trifolium medium</name>
    <dbReference type="NCBI Taxonomy" id="97028"/>
    <lineage>
        <taxon>Eukaryota</taxon>
        <taxon>Viridiplantae</taxon>
        <taxon>Streptophyta</taxon>
        <taxon>Embryophyta</taxon>
        <taxon>Tracheophyta</taxon>
        <taxon>Spermatophyta</taxon>
        <taxon>Magnoliopsida</taxon>
        <taxon>eudicotyledons</taxon>
        <taxon>Gunneridae</taxon>
        <taxon>Pentapetalae</taxon>
        <taxon>rosids</taxon>
        <taxon>fabids</taxon>
        <taxon>Fabales</taxon>
        <taxon>Fabaceae</taxon>
        <taxon>Papilionoideae</taxon>
        <taxon>50 kb inversion clade</taxon>
        <taxon>NPAAA clade</taxon>
        <taxon>Hologalegina</taxon>
        <taxon>IRL clade</taxon>
        <taxon>Trifolieae</taxon>
        <taxon>Trifolium</taxon>
    </lineage>
</organism>
<feature type="non-terminal residue" evidence="2">
    <location>
        <position position="23"/>
    </location>
</feature>
<accession>A0A392P2X8</accession>
<dbReference type="AlphaFoldDB" id="A0A392P2X8"/>
<comment type="caution">
    <text evidence="2">The sequence shown here is derived from an EMBL/GenBank/DDBJ whole genome shotgun (WGS) entry which is preliminary data.</text>
</comment>
<evidence type="ECO:0000313" key="2">
    <source>
        <dbReference type="EMBL" id="MCI05706.1"/>
    </source>
</evidence>
<name>A0A392P2X8_9FABA</name>
<reference evidence="2 3" key="1">
    <citation type="journal article" date="2018" name="Front. Plant Sci.">
        <title>Red Clover (Trifolium pratense) and Zigzag Clover (T. medium) - A Picture of Genomic Similarities and Differences.</title>
        <authorList>
            <person name="Dluhosova J."/>
            <person name="Istvanek J."/>
            <person name="Nedelnik J."/>
            <person name="Repkova J."/>
        </authorList>
    </citation>
    <scope>NUCLEOTIDE SEQUENCE [LARGE SCALE GENOMIC DNA]</scope>
    <source>
        <strain evidence="3">cv. 10/8</strain>
        <tissue evidence="2">Leaf</tissue>
    </source>
</reference>
<evidence type="ECO:0000256" key="1">
    <source>
        <dbReference type="SAM" id="MobiDB-lite"/>
    </source>
</evidence>
<dbReference type="EMBL" id="LXQA010059472">
    <property type="protein sequence ID" value="MCI05706.1"/>
    <property type="molecule type" value="Genomic_DNA"/>
</dbReference>
<proteinExistence type="predicted"/>